<accession>A0A915PIE7</accession>
<dbReference type="Proteomes" id="UP000887581">
    <property type="component" value="Unplaced"/>
</dbReference>
<name>A0A915PIE7_9BILA</name>
<evidence type="ECO:0000313" key="3">
    <source>
        <dbReference type="WBParaSite" id="sdigi.contig19.g1715.t1"/>
    </source>
</evidence>
<sequence>MINGRQPIPFPSSRAKYIGQEGEGEGERGLTPLPAAGSSTNRRDSSQLRRELNKFKLPDSSIVIGCALASTTTPTTFEALKARLMSPTSFSMSF</sequence>
<evidence type="ECO:0000256" key="1">
    <source>
        <dbReference type="SAM" id="MobiDB-lite"/>
    </source>
</evidence>
<keyword evidence="2" id="KW-1185">Reference proteome</keyword>
<dbReference type="AlphaFoldDB" id="A0A915PIE7"/>
<feature type="region of interest" description="Disordered" evidence="1">
    <location>
        <begin position="1"/>
        <end position="47"/>
    </location>
</feature>
<reference evidence="3" key="1">
    <citation type="submission" date="2022-11" db="UniProtKB">
        <authorList>
            <consortium name="WormBaseParasite"/>
        </authorList>
    </citation>
    <scope>IDENTIFICATION</scope>
</reference>
<organism evidence="2 3">
    <name type="scientific">Setaria digitata</name>
    <dbReference type="NCBI Taxonomy" id="48799"/>
    <lineage>
        <taxon>Eukaryota</taxon>
        <taxon>Metazoa</taxon>
        <taxon>Ecdysozoa</taxon>
        <taxon>Nematoda</taxon>
        <taxon>Chromadorea</taxon>
        <taxon>Rhabditida</taxon>
        <taxon>Spirurina</taxon>
        <taxon>Spiruromorpha</taxon>
        <taxon>Filarioidea</taxon>
        <taxon>Setariidae</taxon>
        <taxon>Setaria</taxon>
    </lineage>
</organism>
<protein>
    <submittedName>
        <fullName evidence="3">Chalcone/stilbene synthase N-terminal domain-containing protein</fullName>
    </submittedName>
</protein>
<dbReference type="WBParaSite" id="sdigi.contig19.g1715.t1">
    <property type="protein sequence ID" value="sdigi.contig19.g1715.t1"/>
    <property type="gene ID" value="sdigi.contig19.g1715"/>
</dbReference>
<proteinExistence type="predicted"/>
<evidence type="ECO:0000313" key="2">
    <source>
        <dbReference type="Proteomes" id="UP000887581"/>
    </source>
</evidence>